<gene>
    <name evidence="2" type="ORF">NC662_05935</name>
</gene>
<keyword evidence="2" id="KW-0378">Hydrolase</keyword>
<keyword evidence="3" id="KW-1185">Reference proteome</keyword>
<evidence type="ECO:0000313" key="3">
    <source>
        <dbReference type="Proteomes" id="UP001248536"/>
    </source>
</evidence>
<dbReference type="Pfam" id="PF04471">
    <property type="entry name" value="Mrr_cat"/>
    <property type="match status" value="1"/>
</dbReference>
<organism evidence="2 3">
    <name type="scientific">Haloarcula argentinensis</name>
    <dbReference type="NCBI Taxonomy" id="43776"/>
    <lineage>
        <taxon>Archaea</taxon>
        <taxon>Methanobacteriati</taxon>
        <taxon>Methanobacteriota</taxon>
        <taxon>Stenosarchaea group</taxon>
        <taxon>Halobacteria</taxon>
        <taxon>Halobacteriales</taxon>
        <taxon>Haloarculaceae</taxon>
        <taxon>Haloarcula</taxon>
    </lineage>
</organism>
<proteinExistence type="predicted"/>
<evidence type="ECO:0000259" key="1">
    <source>
        <dbReference type="Pfam" id="PF04471"/>
    </source>
</evidence>
<name>A0ABU2EZA0_HALAR</name>
<dbReference type="Proteomes" id="UP001248536">
    <property type="component" value="Unassembled WGS sequence"/>
</dbReference>
<keyword evidence="2" id="KW-0255">Endonuclease</keyword>
<keyword evidence="2" id="KW-0540">Nuclease</keyword>
<protein>
    <submittedName>
        <fullName evidence="2">Restriction endonuclease</fullName>
    </submittedName>
</protein>
<comment type="caution">
    <text evidence="2">The sequence shown here is derived from an EMBL/GenBank/DDBJ whole genome shotgun (WGS) entry which is preliminary data.</text>
</comment>
<dbReference type="InterPro" id="IPR007560">
    <property type="entry name" value="Restrct_endonuc_IV_Mrr"/>
</dbReference>
<dbReference type="GO" id="GO:0004519">
    <property type="term" value="F:endonuclease activity"/>
    <property type="evidence" value="ECO:0007669"/>
    <property type="project" value="UniProtKB-KW"/>
</dbReference>
<feature type="domain" description="Restriction endonuclease type IV Mrr" evidence="1">
    <location>
        <begin position="10"/>
        <end position="95"/>
    </location>
</feature>
<evidence type="ECO:0000313" key="2">
    <source>
        <dbReference type="EMBL" id="MDS0253260.1"/>
    </source>
</evidence>
<reference evidence="2 3" key="1">
    <citation type="submission" date="2022-06" db="EMBL/GenBank/DDBJ databases">
        <title>Haloarcula sp. a new haloarchaeum isolate from saline soil.</title>
        <authorList>
            <person name="Strakova D."/>
            <person name="Galisteo C."/>
            <person name="Sanchez-Porro C."/>
            <person name="Ventosa A."/>
        </authorList>
    </citation>
    <scope>NUCLEOTIDE SEQUENCE [LARGE SCALE GENOMIC DNA]</scope>
    <source>
        <strain evidence="2 3">JCM 15760</strain>
    </source>
</reference>
<dbReference type="RefSeq" id="WP_080505456.1">
    <property type="nucleotide sequence ID" value="NZ_BAABDY010000003.1"/>
</dbReference>
<dbReference type="EMBL" id="JAMQCP010000001">
    <property type="protein sequence ID" value="MDS0253260.1"/>
    <property type="molecule type" value="Genomic_DNA"/>
</dbReference>
<accession>A0ABU2EZA0</accession>
<sequence>MSNSRIEVALRAVDGKRFERLMHDLLEREGYTVDPTGTSGPDGGRDAFLSDGNRNGILHCSVQSDGWSQKAHDDIKKAIKNFDRDFDFYVFATTQDPSTTKRDRIENEIREEQGVFTTVWDFSKIRNSLVGDRENNDLIREHLRVDPNRPFADIESEVDELYERLLDRVKLRNAPDGTIVDGPAMVVVHVIPQEAVDDHNDRYVDDLPHPPQFETRDSFPTKRPKMKITENNRRLHDGKERRRYTVIHRDGWTEGVFTATFNGKDPKIRTSVDSLIVNFIDTAIGAFDEANIYPPYYVYVSIIGAEGYTLSRPSRSTRPPSRVRPFNDDEIRLNRVRIDSPDIDVPDVMRKTFDQLWRHCGWERSVNYQVTETDDGETIYNWQPYR</sequence>